<dbReference type="Proteomes" id="UP000317893">
    <property type="component" value="Unassembled WGS sequence"/>
</dbReference>
<dbReference type="CDD" id="cd03801">
    <property type="entry name" value="GT4_PimA-like"/>
    <property type="match status" value="1"/>
</dbReference>
<dbReference type="Pfam" id="PF13439">
    <property type="entry name" value="Glyco_transf_4"/>
    <property type="match status" value="1"/>
</dbReference>
<evidence type="ECO:0000313" key="8">
    <source>
        <dbReference type="Proteomes" id="UP000317893"/>
    </source>
</evidence>
<reference evidence="7 8" key="1">
    <citation type="submission" date="2019-06" db="EMBL/GenBank/DDBJ databases">
        <title>Sequencing the genomes of 1000 actinobacteria strains.</title>
        <authorList>
            <person name="Klenk H.-P."/>
        </authorList>
    </citation>
    <scope>NUCLEOTIDE SEQUENCE [LARGE SCALE GENOMIC DNA]</scope>
    <source>
        <strain evidence="7 8">DSM 18607</strain>
    </source>
</reference>
<evidence type="ECO:0000256" key="2">
    <source>
        <dbReference type="ARBA" id="ARBA00022676"/>
    </source>
</evidence>
<accession>A0A542E127</accession>
<keyword evidence="2" id="KW-0328">Glycosyltransferase</keyword>
<evidence type="ECO:0000256" key="4">
    <source>
        <dbReference type="SAM" id="MobiDB-lite"/>
    </source>
</evidence>
<evidence type="ECO:0000259" key="5">
    <source>
        <dbReference type="Pfam" id="PF00534"/>
    </source>
</evidence>
<dbReference type="InterPro" id="IPR050194">
    <property type="entry name" value="Glycosyltransferase_grp1"/>
</dbReference>
<dbReference type="InterPro" id="IPR001296">
    <property type="entry name" value="Glyco_trans_1"/>
</dbReference>
<evidence type="ECO:0000259" key="6">
    <source>
        <dbReference type="Pfam" id="PF13439"/>
    </source>
</evidence>
<dbReference type="InterPro" id="IPR028098">
    <property type="entry name" value="Glyco_trans_4-like_N"/>
</dbReference>
<proteinExistence type="predicted"/>
<dbReference type="PANTHER" id="PTHR45947">
    <property type="entry name" value="SULFOQUINOVOSYL TRANSFERASE SQD2"/>
    <property type="match status" value="1"/>
</dbReference>
<dbReference type="GO" id="GO:1901137">
    <property type="term" value="P:carbohydrate derivative biosynthetic process"/>
    <property type="evidence" value="ECO:0007669"/>
    <property type="project" value="UniProtKB-ARBA"/>
</dbReference>
<evidence type="ECO:0000256" key="3">
    <source>
        <dbReference type="ARBA" id="ARBA00022679"/>
    </source>
</evidence>
<dbReference type="Gene3D" id="3.40.50.2000">
    <property type="entry name" value="Glycogen Phosphorylase B"/>
    <property type="match status" value="2"/>
</dbReference>
<feature type="region of interest" description="Disordered" evidence="4">
    <location>
        <begin position="374"/>
        <end position="409"/>
    </location>
</feature>
<dbReference type="EMBL" id="VFMN01000001">
    <property type="protein sequence ID" value="TQJ08979.1"/>
    <property type="molecule type" value="Genomic_DNA"/>
</dbReference>
<keyword evidence="8" id="KW-1185">Reference proteome</keyword>
<gene>
    <name evidence="7" type="ORF">FB458_2081</name>
</gene>
<dbReference type="Pfam" id="PF00534">
    <property type="entry name" value="Glycos_transf_1"/>
    <property type="match status" value="1"/>
</dbReference>
<sequence length="409" mass="43357">MRIAHVTDFYLPRLGGIEMQVSDLAQRQLARGEDAHVVTSSPGSGPCIRGTSVPVHRVTEGLAHPHALHPLAVREGIRLLERLRPDVVHGHLGVASPLSFFLARAAARRGIPTIVTVHSMWAGVHPIMRTMDLLGGWSDLPIVWTAVSRAAAGPVAGVLPPTTTIHVLPNGIDQEPWRLATPPAEPDGELVLAAVMRLARRKRPMALLKVVRSAQDELDRLGDPTRLRLLVAGDGPRQKAMQTYLRRHGLTDQVELLGRVDRGIVHDEVLGRAHAFLAPADLESFGIAALEARCAGIPVVAKSHSGVGEFVHHEAEGLLCDTDADMASAVVRLVREPGLRARIAEHNRTATCRVAWDSLLDATAAAYGLAAEQAGAAGGPGRHGGTGTGGAGRAGRARTEPAPPLAAGR</sequence>
<feature type="compositionally biased region" description="Gly residues" evidence="4">
    <location>
        <begin position="376"/>
        <end position="393"/>
    </location>
</feature>
<organism evidence="7 8">
    <name type="scientific">Lapillicoccus jejuensis</name>
    <dbReference type="NCBI Taxonomy" id="402171"/>
    <lineage>
        <taxon>Bacteria</taxon>
        <taxon>Bacillati</taxon>
        <taxon>Actinomycetota</taxon>
        <taxon>Actinomycetes</taxon>
        <taxon>Micrococcales</taxon>
        <taxon>Intrasporangiaceae</taxon>
        <taxon>Lapillicoccus</taxon>
    </lineage>
</organism>
<dbReference type="OrthoDB" id="9802525at2"/>
<feature type="domain" description="Glycosyl transferase family 1" evidence="5">
    <location>
        <begin position="184"/>
        <end position="348"/>
    </location>
</feature>
<feature type="domain" description="Glycosyltransferase subfamily 4-like N-terminal" evidence="6">
    <location>
        <begin position="15"/>
        <end position="174"/>
    </location>
</feature>
<name>A0A542E127_9MICO</name>
<keyword evidence="3 7" id="KW-0808">Transferase</keyword>
<comment type="caution">
    <text evidence="7">The sequence shown here is derived from an EMBL/GenBank/DDBJ whole genome shotgun (WGS) entry which is preliminary data.</text>
</comment>
<dbReference type="SUPFAM" id="SSF53756">
    <property type="entry name" value="UDP-Glycosyltransferase/glycogen phosphorylase"/>
    <property type="match status" value="1"/>
</dbReference>
<dbReference type="GO" id="GO:0016758">
    <property type="term" value="F:hexosyltransferase activity"/>
    <property type="evidence" value="ECO:0007669"/>
    <property type="project" value="TreeGrafter"/>
</dbReference>
<protein>
    <recommendedName>
        <fullName evidence="1">D-inositol 3-phosphate glycosyltransferase</fullName>
    </recommendedName>
</protein>
<dbReference type="AlphaFoldDB" id="A0A542E127"/>
<evidence type="ECO:0000313" key="7">
    <source>
        <dbReference type="EMBL" id="TQJ08979.1"/>
    </source>
</evidence>
<evidence type="ECO:0000256" key="1">
    <source>
        <dbReference type="ARBA" id="ARBA00021292"/>
    </source>
</evidence>
<dbReference type="PANTHER" id="PTHR45947:SF3">
    <property type="entry name" value="SULFOQUINOVOSYL TRANSFERASE SQD2"/>
    <property type="match status" value="1"/>
</dbReference>